<accession>F0R0E8</accession>
<dbReference type="AlphaFoldDB" id="F0R0E8"/>
<gene>
    <name evidence="1" type="ordered locus">Bacsa_2759</name>
</gene>
<dbReference type="KEGG" id="bsa:Bacsa_2759"/>
<name>F0R0E8_PHOSB</name>
<dbReference type="SUPFAM" id="SSF53756">
    <property type="entry name" value="UDP-Glycosyltransferase/glycogen phosphorylase"/>
    <property type="match status" value="1"/>
</dbReference>
<dbReference type="STRING" id="667015.Bacsa_2759"/>
<protein>
    <submittedName>
        <fullName evidence="1">Glycosyl transferase group 1</fullName>
    </submittedName>
</protein>
<dbReference type="PANTHER" id="PTHR12526">
    <property type="entry name" value="GLYCOSYLTRANSFERASE"/>
    <property type="match status" value="1"/>
</dbReference>
<reference evidence="1 2" key="1">
    <citation type="journal article" date="2011" name="Stand. Genomic Sci.">
        <title>Complete genome sequence of Bacteroides salanitronis type strain (BL78).</title>
        <authorList>
            <person name="Gronow S."/>
            <person name="Held B."/>
            <person name="Lucas S."/>
            <person name="Lapidus A."/>
            <person name="Del Rio T.G."/>
            <person name="Nolan M."/>
            <person name="Tice H."/>
            <person name="Deshpande S."/>
            <person name="Cheng J.F."/>
            <person name="Pitluck S."/>
            <person name="Liolios K."/>
            <person name="Pagani I."/>
            <person name="Ivanova N."/>
            <person name="Mavromatis K."/>
            <person name="Pati A."/>
            <person name="Tapia R."/>
            <person name="Han C."/>
            <person name="Goodwin L."/>
            <person name="Chen A."/>
            <person name="Palaniappan K."/>
            <person name="Land M."/>
            <person name="Hauser L."/>
            <person name="Chang Y.J."/>
            <person name="Jeffries C.D."/>
            <person name="Brambilla E.M."/>
            <person name="Rohde M."/>
            <person name="Goker M."/>
            <person name="Detter J.C."/>
            <person name="Woyke T."/>
            <person name="Bristow J."/>
            <person name="Markowitz V."/>
            <person name="Hugenholtz P."/>
            <person name="Kyrpides N.C."/>
            <person name="Klenk H.P."/>
            <person name="Eisen J.A."/>
        </authorList>
    </citation>
    <scope>NUCLEOTIDE SEQUENCE [LARGE SCALE GENOMIC DNA]</scope>
    <source>
        <strain evidence="1 2">DSM 18170</strain>
    </source>
</reference>
<dbReference type="HOGENOM" id="CLU_009583_5_2_10"/>
<evidence type="ECO:0000313" key="2">
    <source>
        <dbReference type="Proteomes" id="UP000007486"/>
    </source>
</evidence>
<keyword evidence="1" id="KW-0808">Transferase</keyword>
<keyword evidence="2" id="KW-1185">Reference proteome</keyword>
<dbReference type="EMBL" id="CP002530">
    <property type="protein sequence ID" value="ADY37292.1"/>
    <property type="molecule type" value="Genomic_DNA"/>
</dbReference>
<dbReference type="PANTHER" id="PTHR12526:SF630">
    <property type="entry name" value="GLYCOSYLTRANSFERASE"/>
    <property type="match status" value="1"/>
</dbReference>
<organism evidence="1 2">
    <name type="scientific">Phocaeicola salanitronis (strain DSM 18170 / JCM 13657 / CCUG 60908 / BL78)</name>
    <name type="common">Bacteroides salanitronis</name>
    <dbReference type="NCBI Taxonomy" id="667015"/>
    <lineage>
        <taxon>Bacteria</taxon>
        <taxon>Pseudomonadati</taxon>
        <taxon>Bacteroidota</taxon>
        <taxon>Bacteroidia</taxon>
        <taxon>Bacteroidales</taxon>
        <taxon>Bacteroidaceae</taxon>
        <taxon>Phocaeicola</taxon>
    </lineage>
</organism>
<proteinExistence type="predicted"/>
<evidence type="ECO:0000313" key="1">
    <source>
        <dbReference type="EMBL" id="ADY37292.1"/>
    </source>
</evidence>
<dbReference type="Pfam" id="PF13692">
    <property type="entry name" value="Glyco_trans_1_4"/>
    <property type="match status" value="1"/>
</dbReference>
<dbReference type="GO" id="GO:0016740">
    <property type="term" value="F:transferase activity"/>
    <property type="evidence" value="ECO:0007669"/>
    <property type="project" value="UniProtKB-KW"/>
</dbReference>
<dbReference type="Gene3D" id="3.40.50.2000">
    <property type="entry name" value="Glycogen Phosphorylase B"/>
    <property type="match status" value="2"/>
</dbReference>
<dbReference type="Proteomes" id="UP000007486">
    <property type="component" value="Chromosome"/>
</dbReference>
<dbReference type="eggNOG" id="COG0438">
    <property type="taxonomic scope" value="Bacteria"/>
</dbReference>
<sequence length="334" mass="38327">MPYHVAVFRAIINKGYQCVVYWWGRAPKTSYRAPKIERLIQVNRFDFSDARSLYQDASKWSPVCVVCNGWMDRGYNSACAMFKRSGIPTLAVSDTQWRGGKQWLNRLFSPFRHKRYFDYIWAAGLLQYDYARKLGYDSSHILLNCFSADTEVFSRVSLDDKRNIYPRRFLYVGRFVEVKGIDTMLKAWESIVDKRGWTLELVGDGPLKETFRRDYPNVIIKDFMPQSDLAIEAANSGCFILPSHFEPWALVIQEFASAAMPIVCTRKCGAAYHFVLNGYNGYVVEADDVAAMVKAMQKIIKATDMELITMSEHSRQLSQAVTPEFVADTLLSIL</sequence>